<evidence type="ECO:0000313" key="2">
    <source>
        <dbReference type="Proteomes" id="UP000001968"/>
    </source>
</evidence>
<proteinExistence type="predicted"/>
<sequence>MLPHYDLVFFLLGKNYLQALQLPFEKVNDKQRLVFICSNSSKKLIPEKHPYYRIPMGHNDAREFHYGLVGLKGQLFKLFAHEAVKSRGLLEEVYENPQKFVTGLEHYKQKSYA</sequence>
<evidence type="ECO:0000313" key="1">
    <source>
        <dbReference type="EMBL" id="ABI68425.1"/>
    </source>
</evidence>
<organism evidence="1 2">
    <name type="scientific">Syntrophomonas wolfei subsp. wolfei (strain DSM 2245B / Goettingen)</name>
    <dbReference type="NCBI Taxonomy" id="335541"/>
    <lineage>
        <taxon>Bacteria</taxon>
        <taxon>Bacillati</taxon>
        <taxon>Bacillota</taxon>
        <taxon>Clostridia</taxon>
        <taxon>Eubacteriales</taxon>
        <taxon>Syntrophomonadaceae</taxon>
        <taxon>Syntrophomonas</taxon>
    </lineage>
</organism>
<dbReference type="Proteomes" id="UP000001968">
    <property type="component" value="Chromosome"/>
</dbReference>
<protein>
    <submittedName>
        <fullName evidence="1">Uncharacterized protein</fullName>
    </submittedName>
</protein>
<dbReference type="HOGENOM" id="CLU_2132316_0_0_9"/>
<dbReference type="AlphaFoldDB" id="Q0AXX9"/>
<dbReference type="STRING" id="335541.Swol_1115"/>
<dbReference type="EMBL" id="CP000448">
    <property type="protein sequence ID" value="ABI68425.1"/>
    <property type="molecule type" value="Genomic_DNA"/>
</dbReference>
<dbReference type="KEGG" id="swo:Swol_1115"/>
<name>Q0AXX9_SYNWW</name>
<gene>
    <name evidence="1" type="ordered locus">Swol_1115</name>
</gene>
<accession>Q0AXX9</accession>
<dbReference type="eggNOG" id="COG0343">
    <property type="taxonomic scope" value="Bacteria"/>
</dbReference>
<reference evidence="2" key="1">
    <citation type="journal article" date="2010" name="Environ. Microbiol.">
        <title>The genome of Syntrophomonas wolfei: new insights into syntrophic metabolism and biohydrogen production.</title>
        <authorList>
            <person name="Sieber J.R."/>
            <person name="Sims D.R."/>
            <person name="Han C."/>
            <person name="Kim E."/>
            <person name="Lykidis A."/>
            <person name="Lapidus A.L."/>
            <person name="McDonnald E."/>
            <person name="Rohlin L."/>
            <person name="Culley D.E."/>
            <person name="Gunsalus R."/>
            <person name="McInerney M.J."/>
        </authorList>
    </citation>
    <scope>NUCLEOTIDE SEQUENCE [LARGE SCALE GENOMIC DNA]</scope>
    <source>
        <strain evidence="2">DSM 2245B / Goettingen</strain>
    </source>
</reference>
<keyword evidence="2" id="KW-1185">Reference proteome</keyword>